<feature type="transmembrane region" description="Helical" evidence="7">
    <location>
        <begin position="59"/>
        <end position="79"/>
    </location>
</feature>
<evidence type="ECO:0000313" key="10">
    <source>
        <dbReference type="Proteomes" id="UP000002036"/>
    </source>
</evidence>
<dbReference type="STRING" id="559295.C5DBI5"/>
<dbReference type="InterPro" id="IPR033118">
    <property type="entry name" value="EXPERA"/>
</dbReference>
<dbReference type="InterPro" id="IPR016964">
    <property type="entry name" value="Sigma2_recept"/>
</dbReference>
<dbReference type="OMA" id="EFKDPMV"/>
<keyword evidence="10" id="KW-1185">Reference proteome</keyword>
<evidence type="ECO:0000259" key="8">
    <source>
        <dbReference type="PROSITE" id="PS51751"/>
    </source>
</evidence>
<dbReference type="Pfam" id="PF05241">
    <property type="entry name" value="EBP"/>
    <property type="match status" value="1"/>
</dbReference>
<evidence type="ECO:0000256" key="1">
    <source>
        <dbReference type="ARBA" id="ARBA00004477"/>
    </source>
</evidence>
<evidence type="ECO:0000256" key="4">
    <source>
        <dbReference type="ARBA" id="ARBA00022824"/>
    </source>
</evidence>
<evidence type="ECO:0000313" key="9">
    <source>
        <dbReference type="EMBL" id="CAR21142.1"/>
    </source>
</evidence>
<dbReference type="AlphaFoldDB" id="C5DBI5"/>
<comment type="similarity">
    <text evidence="2">Belongs to the TMEM97/sigma-2 receptor family.</text>
</comment>
<protein>
    <recommendedName>
        <fullName evidence="7">Efficient mitochondria targeting-associated protein 19</fullName>
    </recommendedName>
</protein>
<accession>C5DBI5</accession>
<gene>
    <name evidence="9" type="ordered locus">KLTH0A02904g</name>
</gene>
<evidence type="ECO:0000256" key="6">
    <source>
        <dbReference type="ARBA" id="ARBA00023136"/>
    </source>
</evidence>
<feature type="transmembrane region" description="Helical" evidence="7">
    <location>
        <begin position="149"/>
        <end position="167"/>
    </location>
</feature>
<dbReference type="FunCoup" id="C5DBI5">
    <property type="interactions" value="48"/>
</dbReference>
<dbReference type="GeneID" id="8290383"/>
<evidence type="ECO:0000256" key="2">
    <source>
        <dbReference type="ARBA" id="ARBA00009096"/>
    </source>
</evidence>
<keyword evidence="3 7" id="KW-0812">Transmembrane</keyword>
<sequence length="168" mass="19992">MLSNGLQKFYYYYFIIHIFTTILIDSSVILPAKFQFTQPLVEWHIAQNNDFLLFEKPDWLWYFVLIECVGQLPGFFWFAGKFRQLWSLKESQTKADKMAIRDCEKSLSKWLRVYGWNASVTTLICLWTVWTRGYYPSGEFLPMNVQDKIKLMAIYVPYVLIPLRLCLA</sequence>
<evidence type="ECO:0000256" key="3">
    <source>
        <dbReference type="ARBA" id="ARBA00022692"/>
    </source>
</evidence>
<organism evidence="9 10">
    <name type="scientific">Lachancea thermotolerans (strain ATCC 56472 / CBS 6340 / NRRL Y-8284)</name>
    <name type="common">Yeast</name>
    <name type="synonym">Kluyveromyces thermotolerans</name>
    <dbReference type="NCBI Taxonomy" id="559295"/>
    <lineage>
        <taxon>Eukaryota</taxon>
        <taxon>Fungi</taxon>
        <taxon>Dikarya</taxon>
        <taxon>Ascomycota</taxon>
        <taxon>Saccharomycotina</taxon>
        <taxon>Saccharomycetes</taxon>
        <taxon>Saccharomycetales</taxon>
        <taxon>Saccharomycetaceae</taxon>
        <taxon>Lachancea</taxon>
    </lineage>
</organism>
<reference evidence="9 10" key="1">
    <citation type="journal article" date="2009" name="Genome Res.">
        <title>Comparative genomics of protoploid Saccharomycetaceae.</title>
        <authorList>
            <consortium name="The Genolevures Consortium"/>
            <person name="Souciet J.-L."/>
            <person name="Dujon B."/>
            <person name="Gaillardin C."/>
            <person name="Johnston M."/>
            <person name="Baret P.V."/>
            <person name="Cliften P."/>
            <person name="Sherman D.J."/>
            <person name="Weissenbach J."/>
            <person name="Westhof E."/>
            <person name="Wincker P."/>
            <person name="Jubin C."/>
            <person name="Poulain J."/>
            <person name="Barbe V."/>
            <person name="Segurens B."/>
            <person name="Artiguenave F."/>
            <person name="Anthouard V."/>
            <person name="Vacherie B."/>
            <person name="Val M.-E."/>
            <person name="Fulton R.S."/>
            <person name="Minx P."/>
            <person name="Wilson R."/>
            <person name="Durrens P."/>
            <person name="Jean G."/>
            <person name="Marck C."/>
            <person name="Martin T."/>
            <person name="Nikolski M."/>
            <person name="Rolland T."/>
            <person name="Seret M.-L."/>
            <person name="Casaregola S."/>
            <person name="Despons L."/>
            <person name="Fairhead C."/>
            <person name="Fischer G."/>
            <person name="Lafontaine I."/>
            <person name="Leh V."/>
            <person name="Lemaire M."/>
            <person name="de Montigny J."/>
            <person name="Neuveglise C."/>
            <person name="Thierry A."/>
            <person name="Blanc-Lenfle I."/>
            <person name="Bleykasten C."/>
            <person name="Diffels J."/>
            <person name="Fritsch E."/>
            <person name="Frangeul L."/>
            <person name="Goeffon A."/>
            <person name="Jauniaux N."/>
            <person name="Kachouri-Lafond R."/>
            <person name="Payen C."/>
            <person name="Potier S."/>
            <person name="Pribylova L."/>
            <person name="Ozanne C."/>
            <person name="Richard G.-F."/>
            <person name="Sacerdot C."/>
            <person name="Straub M.-L."/>
            <person name="Talla E."/>
        </authorList>
    </citation>
    <scope>NUCLEOTIDE SEQUENCE [LARGE SCALE GENOMIC DNA]</scope>
    <source>
        <strain evidence="10">ATCC 56472 / CBS 6340 / NRRL Y-8284</strain>
    </source>
</reference>
<dbReference type="eggNOG" id="ENOG502S75H">
    <property type="taxonomic scope" value="Eukaryota"/>
</dbReference>
<dbReference type="PANTHER" id="PTHR31204:SF1">
    <property type="entry name" value="SIGMA INTRACELLULAR RECEPTOR 2"/>
    <property type="match status" value="1"/>
</dbReference>
<dbReference type="EMBL" id="CU928165">
    <property type="protein sequence ID" value="CAR21142.1"/>
    <property type="molecule type" value="Genomic_DNA"/>
</dbReference>
<evidence type="ECO:0000256" key="7">
    <source>
        <dbReference type="PIRNR" id="PIRNR031032"/>
    </source>
</evidence>
<dbReference type="Proteomes" id="UP000002036">
    <property type="component" value="Chromosome A"/>
</dbReference>
<dbReference type="InterPro" id="IPR051987">
    <property type="entry name" value="Sigma-2_receptor-like"/>
</dbReference>
<dbReference type="InParanoid" id="C5DBI5"/>
<dbReference type="PANTHER" id="PTHR31204">
    <property type="entry name" value="SIGMA INTRACELLULAR RECEPTOR 2"/>
    <property type="match status" value="1"/>
</dbReference>
<name>C5DBI5_LACTC</name>
<keyword evidence="6 7" id="KW-0472">Membrane</keyword>
<feature type="transmembrane region" description="Helical" evidence="7">
    <location>
        <begin position="9"/>
        <end position="30"/>
    </location>
</feature>
<keyword evidence="5 7" id="KW-1133">Transmembrane helix</keyword>
<feature type="domain" description="EXPERA" evidence="8">
    <location>
        <begin position="6"/>
        <end position="166"/>
    </location>
</feature>
<proteinExistence type="inferred from homology"/>
<dbReference type="PIRSF" id="PIRSF031032">
    <property type="entry name" value="TMP_97_prd"/>
    <property type="match status" value="1"/>
</dbReference>
<dbReference type="OrthoDB" id="433124at2759"/>
<dbReference type="KEGG" id="lth:KLTH0A02904g"/>
<dbReference type="RefSeq" id="XP_002551584.1">
    <property type="nucleotide sequence ID" value="XM_002551538.1"/>
</dbReference>
<keyword evidence="4 7" id="KW-0256">Endoplasmic reticulum</keyword>
<evidence type="ECO:0000256" key="5">
    <source>
        <dbReference type="ARBA" id="ARBA00022989"/>
    </source>
</evidence>
<comment type="subcellular location">
    <subcellularLocation>
        <location evidence="1">Endoplasmic reticulum membrane</location>
        <topology evidence="1">Multi-pass membrane protein</topology>
    </subcellularLocation>
</comment>
<feature type="transmembrane region" description="Helical" evidence="7">
    <location>
        <begin position="110"/>
        <end position="129"/>
    </location>
</feature>
<dbReference type="PROSITE" id="PS51751">
    <property type="entry name" value="EXPERA"/>
    <property type="match status" value="1"/>
</dbReference>
<dbReference type="HOGENOM" id="CLU_086812_4_0_1"/>
<dbReference type="GO" id="GO:0005789">
    <property type="term" value="C:endoplasmic reticulum membrane"/>
    <property type="evidence" value="ECO:0007669"/>
    <property type="project" value="UniProtKB-SubCell"/>
</dbReference>